<keyword evidence="1" id="KW-0732">Signal</keyword>
<evidence type="ECO:0008006" key="4">
    <source>
        <dbReference type="Google" id="ProtNLM"/>
    </source>
</evidence>
<reference evidence="2" key="1">
    <citation type="journal article" date="2021" name="PeerJ">
        <title>Extensive microbial diversity within the chicken gut microbiome revealed by metagenomics and culture.</title>
        <authorList>
            <person name="Gilroy R."/>
            <person name="Ravi A."/>
            <person name="Getino M."/>
            <person name="Pursley I."/>
            <person name="Horton D.L."/>
            <person name="Alikhan N.F."/>
            <person name="Baker D."/>
            <person name="Gharbi K."/>
            <person name="Hall N."/>
            <person name="Watson M."/>
            <person name="Adriaenssens E.M."/>
            <person name="Foster-Nyarko E."/>
            <person name="Jarju S."/>
            <person name="Secka A."/>
            <person name="Antonio M."/>
            <person name="Oren A."/>
            <person name="Chaudhuri R.R."/>
            <person name="La Ragione R."/>
            <person name="Hildebrand F."/>
            <person name="Pallen M.J."/>
        </authorList>
    </citation>
    <scope>NUCLEOTIDE SEQUENCE</scope>
    <source>
        <strain evidence="2">ChiSxjej3B15-1167</strain>
    </source>
</reference>
<protein>
    <recommendedName>
        <fullName evidence="4">Lipocalin-like domain-containing protein</fullName>
    </recommendedName>
</protein>
<dbReference type="EMBL" id="DXEQ01000054">
    <property type="protein sequence ID" value="HIX71765.1"/>
    <property type="molecule type" value="Genomic_DNA"/>
</dbReference>
<organism evidence="2 3">
    <name type="scientific">Candidatus Anaerobutyricum stercoripullorum</name>
    <dbReference type="NCBI Taxonomy" id="2838456"/>
    <lineage>
        <taxon>Bacteria</taxon>
        <taxon>Bacillati</taxon>
        <taxon>Bacillota</taxon>
        <taxon>Clostridia</taxon>
        <taxon>Lachnospirales</taxon>
        <taxon>Lachnospiraceae</taxon>
        <taxon>Anaerobutyricum</taxon>
    </lineage>
</organism>
<evidence type="ECO:0000313" key="2">
    <source>
        <dbReference type="EMBL" id="HIX71765.1"/>
    </source>
</evidence>
<dbReference type="AlphaFoldDB" id="A0A9D1X596"/>
<name>A0A9D1X596_9FIRM</name>
<feature type="chain" id="PRO_5038535949" description="Lipocalin-like domain-containing protein" evidence="1">
    <location>
        <begin position="23"/>
        <end position="400"/>
    </location>
</feature>
<evidence type="ECO:0000313" key="3">
    <source>
        <dbReference type="Proteomes" id="UP000886805"/>
    </source>
</evidence>
<comment type="caution">
    <text evidence="2">The sequence shown here is derived from an EMBL/GenBank/DDBJ whole genome shotgun (WGS) entry which is preliminary data.</text>
</comment>
<gene>
    <name evidence="2" type="ORF">H9849_01955</name>
</gene>
<evidence type="ECO:0000256" key="1">
    <source>
        <dbReference type="SAM" id="SignalP"/>
    </source>
</evidence>
<reference evidence="2" key="2">
    <citation type="submission" date="2021-04" db="EMBL/GenBank/DDBJ databases">
        <authorList>
            <person name="Gilroy R."/>
        </authorList>
    </citation>
    <scope>NUCLEOTIDE SEQUENCE</scope>
    <source>
        <strain evidence="2">ChiSxjej3B15-1167</strain>
    </source>
</reference>
<accession>A0A9D1X596</accession>
<sequence>MKKLFYLSCCVLAAFLCLTGCAGQKPAITDSSELAGSWYGCGSALGKDSSYRAGNLCLSIDDKGSLILSDLEQSADLFHGTISIDSDSQISITEDAAFDNRLPKGWEDFSGQGDFSYQAPDTGHLLLTYGDISYYFIKEGADDRTDISLSPLLDIAETDIWYTSPEESASDSIYELALYDNYAELSSLRADDGGQGTFLMNLLYCDNEGEEFSFYTYRNEDTELPEIFDSLPEGVSRINLRLSSSNESLTMEYDGQSLSFYNNVIYGLNTSSTAYFLNDTCFYWRFDKADHFCHFATDDGTGALCLFISDGKPDDTDANVICMEVTIDEKDSSILFAFDRQRSRLTTAKDSALFRYFKALEEEHGNPLRITYKLKDSKLTLKARKYFGKNYTFDLEDYSS</sequence>
<dbReference type="Proteomes" id="UP000886805">
    <property type="component" value="Unassembled WGS sequence"/>
</dbReference>
<feature type="signal peptide" evidence="1">
    <location>
        <begin position="1"/>
        <end position="22"/>
    </location>
</feature>
<proteinExistence type="predicted"/>